<feature type="compositionally biased region" description="Acidic residues" evidence="1">
    <location>
        <begin position="121"/>
        <end position="130"/>
    </location>
</feature>
<proteinExistence type="predicted"/>
<protein>
    <recommendedName>
        <fullName evidence="2">STAS domain-containing protein</fullName>
    </recommendedName>
</protein>
<keyword evidence="4" id="KW-1185">Reference proteome</keyword>
<dbReference type="SUPFAM" id="SSF52091">
    <property type="entry name" value="SpoIIaa-like"/>
    <property type="match status" value="1"/>
</dbReference>
<dbReference type="InterPro" id="IPR002645">
    <property type="entry name" value="STAS_dom"/>
</dbReference>
<gene>
    <name evidence="3" type="ORF">DDJ31_24470</name>
</gene>
<dbReference type="Gene3D" id="3.30.750.24">
    <property type="entry name" value="STAS domain"/>
    <property type="match status" value="1"/>
</dbReference>
<dbReference type="EMBL" id="CP029078">
    <property type="protein sequence ID" value="QCN87715.1"/>
    <property type="molecule type" value="Genomic_DNA"/>
</dbReference>
<evidence type="ECO:0000256" key="1">
    <source>
        <dbReference type="SAM" id="MobiDB-lite"/>
    </source>
</evidence>
<dbReference type="Pfam" id="PF13466">
    <property type="entry name" value="STAS_2"/>
    <property type="match status" value="1"/>
</dbReference>
<feature type="domain" description="STAS" evidence="2">
    <location>
        <begin position="19"/>
        <end position="100"/>
    </location>
</feature>
<feature type="region of interest" description="Disordered" evidence="1">
    <location>
        <begin position="109"/>
        <end position="130"/>
    </location>
</feature>
<dbReference type="InterPro" id="IPR036513">
    <property type="entry name" value="STAS_dom_sf"/>
</dbReference>
<organism evidence="3 4">
    <name type="scientific">Streptomyces griseoviridis</name>
    <dbReference type="NCBI Taxonomy" id="45398"/>
    <lineage>
        <taxon>Bacteria</taxon>
        <taxon>Bacillati</taxon>
        <taxon>Actinomycetota</taxon>
        <taxon>Actinomycetes</taxon>
        <taxon>Kitasatosporales</taxon>
        <taxon>Streptomycetaceae</taxon>
        <taxon>Streptomyces</taxon>
    </lineage>
</organism>
<reference evidence="3 4" key="1">
    <citation type="submission" date="2018-04" db="EMBL/GenBank/DDBJ databases">
        <title>Complete genome sequences of Streptomyces griseoviridis K61 and characterization of antagonistic properties of biological control agents.</title>
        <authorList>
            <person name="Mariita R.M."/>
            <person name="Sello J.K."/>
        </authorList>
    </citation>
    <scope>NUCLEOTIDE SEQUENCE [LARGE SCALE GENOMIC DNA]</scope>
    <source>
        <strain evidence="3 4">K61</strain>
    </source>
</reference>
<evidence type="ECO:0000313" key="3">
    <source>
        <dbReference type="EMBL" id="QCN87715.1"/>
    </source>
</evidence>
<dbReference type="PROSITE" id="PS50801">
    <property type="entry name" value="STAS"/>
    <property type="match status" value="1"/>
</dbReference>
<name>A0ABX5U1H3_STRGD</name>
<sequence>MSCGRPPGLPLVDAMTPSVLVLRGPVTPEELTGLSDAVRAALRPGGPRVVVVDVGPLRAPGLGTVDTLARLQLAARRAGGRILLRGPDPALRALLDLVGLPVDIEVERHPEQREPPLGVEVEVEPGEPAV</sequence>
<evidence type="ECO:0000313" key="4">
    <source>
        <dbReference type="Proteomes" id="UP000501753"/>
    </source>
</evidence>
<dbReference type="InterPro" id="IPR058548">
    <property type="entry name" value="MlaB-like_STAS"/>
</dbReference>
<evidence type="ECO:0000259" key="2">
    <source>
        <dbReference type="PROSITE" id="PS50801"/>
    </source>
</evidence>
<accession>A0ABX5U1H3</accession>
<dbReference type="Proteomes" id="UP000501753">
    <property type="component" value="Chromosome"/>
</dbReference>